<sequence length="521" mass="59854">MLEILIGVTLFFTLWRVLVLADLKRRQKKSGYGYPPIASNGLLGWRGLVHQLSGFVKDIGPAGWGAQFKEHGKTHLYPVFPTQLLVTRDPDNVKAILATQFKDFSFGIRKEALCPSLGYGIFTVEGSSWSHSRALLRPQFSREQISRLDSVEHHFQEFAQCVDNFKGEYFDIQKLFFAQSMDTSTDFLLGESVGCLKELLETRDGDESSKKFGANFQHAFDRVQRLVALRVVFQENYWIIGDVFFRNEFRQVNELIQKFVQGYVDKALKARAHKAPIYTNPDKYIFLYELARDTTNPRVLRDQVLNILIAGRDTTAATLSWLMFELAQKPHIFHKLRKAVIEDFGTTIENISFESLKQCEYLRYVLNEVLRLHPVVPINLRVALKDTTLPRGGGPNGDEPIFVPKGQKINYAVYWTHRDEQYWGEDAEEFKPERWDTTNHPGPLGKGWEFLPFNGGPRICLGQQFALTEMGYILTRLVQEYSDIGIDEEYHDRPLRVRHSITMSHGDGVHVRLSREGTVVS</sequence>
<dbReference type="GO" id="GO:0016020">
    <property type="term" value="C:membrane"/>
    <property type="evidence" value="ECO:0007669"/>
    <property type="project" value="UniProtKB-SubCell"/>
</dbReference>
<dbReference type="OMA" id="VPEHYEH"/>
<dbReference type="CDD" id="cd11063">
    <property type="entry name" value="CYP52"/>
    <property type="match status" value="1"/>
</dbReference>
<keyword evidence="4 12" id="KW-0349">Heme</keyword>
<keyword evidence="5" id="KW-0812">Transmembrane</keyword>
<reference evidence="14 16" key="1">
    <citation type="journal article" date="2016" name="PLoS ONE">
        <title>Sequence Assembly of Yarrowia lipolytica Strain W29/CLIB89 Shows Transposable Element Diversity.</title>
        <authorList>
            <person name="Magnan C."/>
            <person name="Yu J."/>
            <person name="Chang I."/>
            <person name="Jahn E."/>
            <person name="Kanomata Y."/>
            <person name="Wu J."/>
            <person name="Zeller M."/>
            <person name="Oakes M."/>
            <person name="Baldi P."/>
            <person name="Sandmeyer S."/>
        </authorList>
    </citation>
    <scope>NUCLEOTIDE SEQUENCE [LARGE SCALE GENOMIC DNA]</scope>
    <source>
        <strain evidence="14">CLIB89</strain>
        <strain evidence="16">CLIB89(W29)</strain>
    </source>
</reference>
<evidence type="ECO:0000313" key="16">
    <source>
        <dbReference type="Proteomes" id="UP000182444"/>
    </source>
</evidence>
<dbReference type="GO" id="GO:0020037">
    <property type="term" value="F:heme binding"/>
    <property type="evidence" value="ECO:0007669"/>
    <property type="project" value="InterPro"/>
</dbReference>
<evidence type="ECO:0000256" key="12">
    <source>
        <dbReference type="PIRSR" id="PIRSR602402-1"/>
    </source>
</evidence>
<dbReference type="Gene3D" id="1.10.630.10">
    <property type="entry name" value="Cytochrome P450"/>
    <property type="match status" value="1"/>
</dbReference>
<evidence type="ECO:0000313" key="14">
    <source>
        <dbReference type="EMBL" id="AOW00918.1"/>
    </source>
</evidence>
<evidence type="ECO:0000313" key="15">
    <source>
        <dbReference type="EMBL" id="RDW28035.1"/>
    </source>
</evidence>
<protein>
    <submittedName>
        <fullName evidence="15">Cytochrome P450</fullName>
    </submittedName>
</protein>
<dbReference type="InterPro" id="IPR002974">
    <property type="entry name" value="Cyt_P450_E_CYP52_ascomycetes"/>
</dbReference>
<dbReference type="GO" id="GO:0016712">
    <property type="term" value="F:oxidoreductase activity, acting on paired donors, with incorporation or reduction of molecular oxygen, reduced flavin or flavoprotein as one donor, and incorporation of one atom of oxygen"/>
    <property type="evidence" value="ECO:0007669"/>
    <property type="project" value="InterPro"/>
</dbReference>
<dbReference type="KEGG" id="yli:2906076"/>
<evidence type="ECO:0000256" key="3">
    <source>
        <dbReference type="ARBA" id="ARBA00010617"/>
    </source>
</evidence>
<dbReference type="eggNOG" id="KOG0157">
    <property type="taxonomic scope" value="Eukaryota"/>
</dbReference>
<dbReference type="GeneID" id="2906076"/>
<evidence type="ECO:0000256" key="13">
    <source>
        <dbReference type="RuleBase" id="RU000461"/>
    </source>
</evidence>
<dbReference type="InterPro" id="IPR047146">
    <property type="entry name" value="Cyt_P450_E_CYP52_fungi"/>
</dbReference>
<dbReference type="InterPro" id="IPR017972">
    <property type="entry name" value="Cyt_P450_CS"/>
</dbReference>
<dbReference type="EMBL" id="KZ858956">
    <property type="protein sequence ID" value="RDW28035.1"/>
    <property type="molecule type" value="Genomic_DNA"/>
</dbReference>
<dbReference type="PRINTS" id="PR00464">
    <property type="entry name" value="EP450II"/>
</dbReference>
<evidence type="ECO:0000313" key="17">
    <source>
        <dbReference type="Proteomes" id="UP000256601"/>
    </source>
</evidence>
<dbReference type="AlphaFoldDB" id="A0A1D8N5K7"/>
<evidence type="ECO:0000256" key="9">
    <source>
        <dbReference type="ARBA" id="ARBA00023004"/>
    </source>
</evidence>
<keyword evidence="11" id="KW-0472">Membrane</keyword>
<keyword evidence="8 13" id="KW-0560">Oxidoreductase</keyword>
<dbReference type="PRINTS" id="PR00385">
    <property type="entry name" value="P450"/>
</dbReference>
<dbReference type="Proteomes" id="UP000256601">
    <property type="component" value="Unassembled WGS sequence"/>
</dbReference>
<dbReference type="VEuPathDB" id="FungiDB:YALI1_A21175g"/>
<keyword evidence="6 12" id="KW-0479">Metal-binding</keyword>
<dbReference type="PRINTS" id="PR01239">
    <property type="entry name" value="EP450IICYP52"/>
</dbReference>
<dbReference type="PANTHER" id="PTHR24287">
    <property type="entry name" value="P450, PUTATIVE (EUROFUNG)-RELATED"/>
    <property type="match status" value="1"/>
</dbReference>
<dbReference type="SUPFAM" id="SSF48264">
    <property type="entry name" value="Cytochrome P450"/>
    <property type="match status" value="1"/>
</dbReference>
<evidence type="ECO:0000256" key="11">
    <source>
        <dbReference type="ARBA" id="ARBA00023136"/>
    </source>
</evidence>
<dbReference type="Proteomes" id="UP000182444">
    <property type="component" value="Chromosome 1A"/>
</dbReference>
<evidence type="ECO:0000256" key="4">
    <source>
        <dbReference type="ARBA" id="ARBA00022617"/>
    </source>
</evidence>
<evidence type="ECO:0000256" key="1">
    <source>
        <dbReference type="ARBA" id="ARBA00001971"/>
    </source>
</evidence>
<evidence type="ECO:0000256" key="10">
    <source>
        <dbReference type="ARBA" id="ARBA00023033"/>
    </source>
</evidence>
<reference evidence="15 17" key="2">
    <citation type="submission" date="2018-07" db="EMBL/GenBank/DDBJ databases">
        <title>Draft Genome Assemblies for Five Robust Yarrowia lipolytica Strains Exhibiting High Lipid Production and Pentose Sugar Utilization and Sugar Alcohol Secretion from Undetoxified Lignocellulosic Biomass Hydrolysates.</title>
        <authorList>
            <consortium name="DOE Joint Genome Institute"/>
            <person name="Walker C."/>
            <person name="Ryu S."/>
            <person name="Na H."/>
            <person name="Zane M."/>
            <person name="LaButti K."/>
            <person name="Lipzen A."/>
            <person name="Haridas S."/>
            <person name="Barry K."/>
            <person name="Grigoriev I.V."/>
            <person name="Quarterman J."/>
            <person name="Slininger P."/>
            <person name="Dien B."/>
            <person name="Trinh C.T."/>
        </authorList>
    </citation>
    <scope>NUCLEOTIDE SEQUENCE [LARGE SCALE GENOMIC DNA]</scope>
    <source>
        <strain evidence="15 17">YB392</strain>
    </source>
</reference>
<dbReference type="InterPro" id="IPR036396">
    <property type="entry name" value="Cyt_P450_sf"/>
</dbReference>
<keyword evidence="9 12" id="KW-0408">Iron</keyword>
<gene>
    <name evidence="15" type="ORF">B0I71DRAFT_113898</name>
    <name evidence="14" type="ORF">YALI1_A21175g</name>
</gene>
<keyword evidence="7" id="KW-1133">Transmembrane helix</keyword>
<proteinExistence type="inferred from homology"/>
<keyword evidence="10 13" id="KW-0503">Monooxygenase</keyword>
<dbReference type="GO" id="GO:0005506">
    <property type="term" value="F:iron ion binding"/>
    <property type="evidence" value="ECO:0007669"/>
    <property type="project" value="InterPro"/>
</dbReference>
<dbReference type="PROSITE" id="PS00086">
    <property type="entry name" value="CYTOCHROME_P450"/>
    <property type="match status" value="1"/>
</dbReference>
<evidence type="ECO:0000256" key="5">
    <source>
        <dbReference type="ARBA" id="ARBA00022692"/>
    </source>
</evidence>
<dbReference type="InterPro" id="IPR002402">
    <property type="entry name" value="Cyt_P450_E_grp-II"/>
</dbReference>
<dbReference type="EMBL" id="CP017553">
    <property type="protein sequence ID" value="AOW00918.1"/>
    <property type="molecule type" value="Genomic_DNA"/>
</dbReference>
<comment type="cofactor">
    <cofactor evidence="1 12">
        <name>heme</name>
        <dbReference type="ChEBI" id="CHEBI:30413"/>
    </cofactor>
</comment>
<dbReference type="VEuPathDB" id="FungiDB:YALI0_A20130g"/>
<name>A0A1D8N5K7_YARLL</name>
<feature type="binding site" description="axial binding residue" evidence="12">
    <location>
        <position position="460"/>
    </location>
    <ligand>
        <name>heme</name>
        <dbReference type="ChEBI" id="CHEBI:30413"/>
    </ligand>
    <ligandPart>
        <name>Fe</name>
        <dbReference type="ChEBI" id="CHEBI:18248"/>
    </ligandPart>
</feature>
<dbReference type="PANTHER" id="PTHR24287:SF1">
    <property type="entry name" value="P450, PUTATIVE (EUROFUNG)-RELATED"/>
    <property type="match status" value="1"/>
</dbReference>
<comment type="subcellular location">
    <subcellularLocation>
        <location evidence="2">Membrane</location>
    </subcellularLocation>
</comment>
<evidence type="ECO:0000256" key="8">
    <source>
        <dbReference type="ARBA" id="ARBA00023002"/>
    </source>
</evidence>
<accession>A0A1D8N5K7</accession>
<organism evidence="14 16">
    <name type="scientific">Yarrowia lipolytica</name>
    <name type="common">Candida lipolytica</name>
    <dbReference type="NCBI Taxonomy" id="4952"/>
    <lineage>
        <taxon>Eukaryota</taxon>
        <taxon>Fungi</taxon>
        <taxon>Dikarya</taxon>
        <taxon>Ascomycota</taxon>
        <taxon>Saccharomycotina</taxon>
        <taxon>Dipodascomycetes</taxon>
        <taxon>Dipodascales</taxon>
        <taxon>Dipodascales incertae sedis</taxon>
        <taxon>Yarrowia</taxon>
    </lineage>
</organism>
<dbReference type="Pfam" id="PF00067">
    <property type="entry name" value="p450"/>
    <property type="match status" value="1"/>
</dbReference>
<evidence type="ECO:0000256" key="2">
    <source>
        <dbReference type="ARBA" id="ARBA00004370"/>
    </source>
</evidence>
<evidence type="ECO:0000256" key="7">
    <source>
        <dbReference type="ARBA" id="ARBA00022989"/>
    </source>
</evidence>
<evidence type="ECO:0000256" key="6">
    <source>
        <dbReference type="ARBA" id="ARBA00022723"/>
    </source>
</evidence>
<dbReference type="InterPro" id="IPR001128">
    <property type="entry name" value="Cyt_P450"/>
</dbReference>
<comment type="similarity">
    <text evidence="3 13">Belongs to the cytochrome P450 family.</text>
</comment>